<dbReference type="PANTHER" id="PTHR47399:SF1">
    <property type="entry name" value="TRANSMEMBRANE PROTEIN 121B"/>
    <property type="match status" value="1"/>
</dbReference>
<dbReference type="Proteomes" id="UP000225706">
    <property type="component" value="Unassembled WGS sequence"/>
</dbReference>
<feature type="transmembrane region" description="Helical" evidence="2">
    <location>
        <begin position="63"/>
        <end position="84"/>
    </location>
</feature>
<sequence length="262" mass="29637">MASCLVCIGRIFFFVLVGLQAYSLASYPAEYKNNDGLYGLVALYGPALGLWLYIMCDDKKLPWLFVVWMCYVVSFVIFIGIIFGGDKPIEDKLDKAKFFGPNNLKMTLCLAPVILLLLLSTGTDSSRYREEIWQISLRMALDLFDGVEMLEVIIEENEVSHGVPKPFEKAILAFVCISFIFSPLQLIEIKLRSSAGRFRHRCREGLRTALQIICVNCVFLGLRMYLWRGYGKDASIFIAKNAIVICLGFFEIAVVYFPKLSG</sequence>
<dbReference type="PANTHER" id="PTHR47399">
    <property type="entry name" value="TRANSMEMBRANE PROTEIN 121B"/>
    <property type="match status" value="1"/>
</dbReference>
<protein>
    <submittedName>
        <fullName evidence="3">Uncharacterized protein</fullName>
    </submittedName>
</protein>
<dbReference type="AlphaFoldDB" id="A0A2B4QZU8"/>
<name>A0A2B4QZU8_STYPI</name>
<feature type="transmembrane region" description="Helical" evidence="2">
    <location>
        <begin position="104"/>
        <end position="123"/>
    </location>
</feature>
<keyword evidence="2" id="KW-1133">Transmembrane helix</keyword>
<dbReference type="InterPro" id="IPR032776">
    <property type="entry name" value="CECR6/TMEM121"/>
</dbReference>
<evidence type="ECO:0000256" key="1">
    <source>
        <dbReference type="ARBA" id="ARBA00007711"/>
    </source>
</evidence>
<feature type="transmembrane region" description="Helical" evidence="2">
    <location>
        <begin position="238"/>
        <end position="257"/>
    </location>
</feature>
<feature type="transmembrane region" description="Helical" evidence="2">
    <location>
        <begin position="170"/>
        <end position="187"/>
    </location>
</feature>
<feature type="transmembrane region" description="Helical" evidence="2">
    <location>
        <begin position="208"/>
        <end position="226"/>
    </location>
</feature>
<comment type="caution">
    <text evidence="3">The sequence shown here is derived from an EMBL/GenBank/DDBJ whole genome shotgun (WGS) entry which is preliminary data.</text>
</comment>
<keyword evidence="4" id="KW-1185">Reference proteome</keyword>
<evidence type="ECO:0000313" key="4">
    <source>
        <dbReference type="Proteomes" id="UP000225706"/>
    </source>
</evidence>
<comment type="similarity">
    <text evidence="1">Belongs to the TMEM121 family.</text>
</comment>
<reference evidence="4" key="1">
    <citation type="journal article" date="2017" name="bioRxiv">
        <title>Comparative analysis of the genomes of Stylophora pistillata and Acropora digitifera provides evidence for extensive differences between species of corals.</title>
        <authorList>
            <person name="Voolstra C.R."/>
            <person name="Li Y."/>
            <person name="Liew Y.J."/>
            <person name="Baumgarten S."/>
            <person name="Zoccola D."/>
            <person name="Flot J.-F."/>
            <person name="Tambutte S."/>
            <person name="Allemand D."/>
            <person name="Aranda M."/>
        </authorList>
    </citation>
    <scope>NUCLEOTIDE SEQUENCE [LARGE SCALE GENOMIC DNA]</scope>
</reference>
<dbReference type="EMBL" id="LSMT01002017">
    <property type="protein sequence ID" value="PFX11694.1"/>
    <property type="molecule type" value="Genomic_DNA"/>
</dbReference>
<dbReference type="Pfam" id="PF14997">
    <property type="entry name" value="CECR6_TMEM121"/>
    <property type="match status" value="1"/>
</dbReference>
<keyword evidence="2" id="KW-0812">Transmembrane</keyword>
<accession>A0A2B4QZU8</accession>
<feature type="transmembrane region" description="Helical" evidence="2">
    <location>
        <begin position="37"/>
        <end position="56"/>
    </location>
</feature>
<evidence type="ECO:0000256" key="2">
    <source>
        <dbReference type="SAM" id="Phobius"/>
    </source>
</evidence>
<proteinExistence type="inferred from homology"/>
<dbReference type="InterPro" id="IPR026624">
    <property type="entry name" value="CECR6"/>
</dbReference>
<keyword evidence="2" id="KW-0472">Membrane</keyword>
<evidence type="ECO:0000313" key="3">
    <source>
        <dbReference type="EMBL" id="PFX11694.1"/>
    </source>
</evidence>
<gene>
    <name evidence="3" type="ORF">AWC38_SpisGene24483</name>
</gene>
<organism evidence="3 4">
    <name type="scientific">Stylophora pistillata</name>
    <name type="common">Smooth cauliflower coral</name>
    <dbReference type="NCBI Taxonomy" id="50429"/>
    <lineage>
        <taxon>Eukaryota</taxon>
        <taxon>Metazoa</taxon>
        <taxon>Cnidaria</taxon>
        <taxon>Anthozoa</taxon>
        <taxon>Hexacorallia</taxon>
        <taxon>Scleractinia</taxon>
        <taxon>Astrocoeniina</taxon>
        <taxon>Pocilloporidae</taxon>
        <taxon>Stylophora</taxon>
    </lineage>
</organism>
<dbReference type="OrthoDB" id="5986524at2759"/>